<dbReference type="InterPro" id="IPR003439">
    <property type="entry name" value="ABC_transporter-like_ATP-bd"/>
</dbReference>
<dbReference type="Pfam" id="PF00005">
    <property type="entry name" value="ABC_tran"/>
    <property type="match status" value="1"/>
</dbReference>
<dbReference type="GO" id="GO:0016887">
    <property type="term" value="F:ATP hydrolysis activity"/>
    <property type="evidence" value="ECO:0007669"/>
    <property type="project" value="InterPro"/>
</dbReference>
<dbReference type="EMBL" id="JADCNM010000003">
    <property type="protein sequence ID" value="KAG0491055.1"/>
    <property type="molecule type" value="Genomic_DNA"/>
</dbReference>
<dbReference type="InterPro" id="IPR003593">
    <property type="entry name" value="AAA+_ATPase"/>
</dbReference>
<keyword evidence="7 8" id="KW-0472">Membrane</keyword>
<keyword evidence="2" id="KW-0813">Transport</keyword>
<feature type="transmembrane region" description="Helical" evidence="8">
    <location>
        <begin position="435"/>
        <end position="459"/>
    </location>
</feature>
<gene>
    <name evidence="10" type="ORF">HPP92_007918</name>
</gene>
<feature type="transmembrane region" description="Helical" evidence="8">
    <location>
        <begin position="329"/>
        <end position="347"/>
    </location>
</feature>
<dbReference type="InterPro" id="IPR017871">
    <property type="entry name" value="ABC_transporter-like_CS"/>
</dbReference>
<evidence type="ECO:0000256" key="7">
    <source>
        <dbReference type="ARBA" id="ARBA00023136"/>
    </source>
</evidence>
<dbReference type="AlphaFoldDB" id="A0A835RMQ2"/>
<dbReference type="GO" id="GO:0016020">
    <property type="term" value="C:membrane"/>
    <property type="evidence" value="ECO:0007669"/>
    <property type="project" value="UniProtKB-SubCell"/>
</dbReference>
<dbReference type="SMART" id="SM00382">
    <property type="entry name" value="AAA"/>
    <property type="match status" value="1"/>
</dbReference>
<dbReference type="Pfam" id="PF12776">
    <property type="entry name" value="Myb_DNA-bind_3"/>
    <property type="match status" value="1"/>
</dbReference>
<feature type="transmembrane region" description="Helical" evidence="8">
    <location>
        <begin position="465"/>
        <end position="485"/>
    </location>
</feature>
<keyword evidence="6 8" id="KW-1133">Transmembrane helix</keyword>
<evidence type="ECO:0000256" key="1">
    <source>
        <dbReference type="ARBA" id="ARBA00004141"/>
    </source>
</evidence>
<dbReference type="Pfam" id="PF01061">
    <property type="entry name" value="ABC2_membrane"/>
    <property type="match status" value="1"/>
</dbReference>
<dbReference type="Gene3D" id="3.40.50.300">
    <property type="entry name" value="P-loop containing nucleotide triphosphate hydrolases"/>
    <property type="match status" value="1"/>
</dbReference>
<feature type="domain" description="ABC transporter" evidence="9">
    <location>
        <begin position="24"/>
        <end position="262"/>
    </location>
</feature>
<name>A0A835RMQ2_VANPL</name>
<evidence type="ECO:0000256" key="8">
    <source>
        <dbReference type="SAM" id="Phobius"/>
    </source>
</evidence>
<feature type="transmembrane region" description="Helical" evidence="8">
    <location>
        <begin position="359"/>
        <end position="379"/>
    </location>
</feature>
<dbReference type="PROSITE" id="PS50893">
    <property type="entry name" value="ABC_TRANSPORTER_2"/>
    <property type="match status" value="1"/>
</dbReference>
<dbReference type="PANTHER" id="PTHR48041:SF100">
    <property type="entry name" value="ABC TRANSPORTER-LIKE"/>
    <property type="match status" value="1"/>
</dbReference>
<dbReference type="GO" id="GO:0005524">
    <property type="term" value="F:ATP binding"/>
    <property type="evidence" value="ECO:0007669"/>
    <property type="project" value="UniProtKB-KW"/>
</dbReference>
<dbReference type="InterPro" id="IPR024752">
    <property type="entry name" value="Myb/SANT-like_dom"/>
</dbReference>
<dbReference type="SUPFAM" id="SSF52540">
    <property type="entry name" value="P-loop containing nucleoside triphosphate hydrolases"/>
    <property type="match status" value="1"/>
</dbReference>
<dbReference type="PANTHER" id="PTHR48041">
    <property type="entry name" value="ABC TRANSPORTER G FAMILY MEMBER 28"/>
    <property type="match status" value="1"/>
</dbReference>
<comment type="subcellular location">
    <subcellularLocation>
        <location evidence="1">Membrane</location>
        <topology evidence="1">Multi-pass membrane protein</topology>
    </subcellularLocation>
</comment>
<dbReference type="OrthoDB" id="66620at2759"/>
<organism evidence="10 11">
    <name type="scientific">Vanilla planifolia</name>
    <name type="common">Vanilla</name>
    <dbReference type="NCBI Taxonomy" id="51239"/>
    <lineage>
        <taxon>Eukaryota</taxon>
        <taxon>Viridiplantae</taxon>
        <taxon>Streptophyta</taxon>
        <taxon>Embryophyta</taxon>
        <taxon>Tracheophyta</taxon>
        <taxon>Spermatophyta</taxon>
        <taxon>Magnoliopsida</taxon>
        <taxon>Liliopsida</taxon>
        <taxon>Asparagales</taxon>
        <taxon>Orchidaceae</taxon>
        <taxon>Vanilloideae</taxon>
        <taxon>Vanilleae</taxon>
        <taxon>Vanilla</taxon>
    </lineage>
</organism>
<evidence type="ECO:0000313" key="11">
    <source>
        <dbReference type="Proteomes" id="UP000639772"/>
    </source>
</evidence>
<reference evidence="10 11" key="1">
    <citation type="journal article" date="2020" name="Nat. Food">
        <title>A phased Vanilla planifolia genome enables genetic improvement of flavour and production.</title>
        <authorList>
            <person name="Hasing T."/>
            <person name="Tang H."/>
            <person name="Brym M."/>
            <person name="Khazi F."/>
            <person name="Huang T."/>
            <person name="Chambers A.H."/>
        </authorList>
    </citation>
    <scope>NUCLEOTIDE SEQUENCE [LARGE SCALE GENOMIC DNA]</scope>
    <source>
        <tissue evidence="10">Leaf</tissue>
    </source>
</reference>
<feature type="transmembrane region" description="Helical" evidence="8">
    <location>
        <begin position="399"/>
        <end position="423"/>
    </location>
</feature>
<evidence type="ECO:0000256" key="6">
    <source>
        <dbReference type="ARBA" id="ARBA00022989"/>
    </source>
</evidence>
<keyword evidence="4" id="KW-0547">Nucleotide-binding</keyword>
<dbReference type="InterPro" id="IPR013525">
    <property type="entry name" value="ABC2_TM"/>
</dbReference>
<evidence type="ECO:0000256" key="5">
    <source>
        <dbReference type="ARBA" id="ARBA00022840"/>
    </source>
</evidence>
<dbReference type="Proteomes" id="UP000639772">
    <property type="component" value="Chromosome 3"/>
</dbReference>
<sequence length="891" mass="99824">MDLPIKSPPELPGGTDRKSARYFIETCSVTYNVPAANGATNPVLYDVTCEARPGELLAIVGPSGAGKSTLLSVLAGVIHPRAISGHVLVNGREMEASSFRRVSGYVTQDDCLFPLLTVEESLAYSARLRLGASRIEANHRVRALLAQLGVAHAARSRIRDVSGGERRRVSIGVELVHDPAVLFLDEPTSGLDSASALVTVAILKSMVISGRKTVVISAHQPGFRILELLDRVVLICAGAVRYQGALSSLEKRLEEAGHIIPYHVNVLEYAMDAMESFAIQTREHRGCRAPNSVSRNDDKSFHYANFLMNEVGILAERFFKNVLRTKQLLAARLIQSVVAGFGLGTIFMKEENQQTKVGFFAFSLTFLLSSTTEGLPIFLQERRILTREASSGAYRVSSYVIANVLVFLPFLFAASLIYATPVYWLAGLRREFDCFLFFSLVVWLVMLTANAFVACFSALVPNFILGNSVIAGLMGSFFLFSGYFISKQSIPKYWIYMHYLSLFKYPFEAFLLNEYGERREAGVHAEEWGGTMRYGRRNVLAAAGDRRSRQVEQHWSDAWFHLYVQVAVLGHSLSQMRKNKEGGTVAHWDERSTMLFCDLCIEQIETGNKPTTHFNREGWQNIKNKFNATTNKDYEKTQFKNKWDQLKKDWRMWKELKGSEIGMGWDTKRKTVVASNEWWAKKCKLIFVGKSCTKKFRTSGIPEELECKLSYMFASVATNNQMGCSSNGDVLPLNVIEGHDSSDEVLGESPARVDDLAITAPGTAAPHRHRSSLRKTSKSLAGVDGDASIMRKQEKCLAYITETTSNTASECSQRALQFPTIAQAVKEIDKYVLNDIELWKFSMRYIRNDKNRELWMAINDGRKLLWLEDEYKLSLGQCPHNKHHIGGDGLS</sequence>
<accession>A0A835RMQ2</accession>
<comment type="caution">
    <text evidence="10">The sequence shown here is derived from an EMBL/GenBank/DDBJ whole genome shotgun (WGS) entry which is preliminary data.</text>
</comment>
<evidence type="ECO:0000313" key="10">
    <source>
        <dbReference type="EMBL" id="KAG0491055.1"/>
    </source>
</evidence>
<evidence type="ECO:0000256" key="3">
    <source>
        <dbReference type="ARBA" id="ARBA00022692"/>
    </source>
</evidence>
<dbReference type="InterPro" id="IPR027417">
    <property type="entry name" value="P-loop_NTPase"/>
</dbReference>
<evidence type="ECO:0000256" key="4">
    <source>
        <dbReference type="ARBA" id="ARBA00022741"/>
    </source>
</evidence>
<protein>
    <recommendedName>
        <fullName evidence="9">ABC transporter domain-containing protein</fullName>
    </recommendedName>
</protein>
<keyword evidence="5" id="KW-0067">ATP-binding</keyword>
<proteinExistence type="predicted"/>
<dbReference type="GO" id="GO:0140359">
    <property type="term" value="F:ABC-type transporter activity"/>
    <property type="evidence" value="ECO:0007669"/>
    <property type="project" value="InterPro"/>
</dbReference>
<evidence type="ECO:0000256" key="2">
    <source>
        <dbReference type="ARBA" id="ARBA00022448"/>
    </source>
</evidence>
<dbReference type="InterPro" id="IPR050352">
    <property type="entry name" value="ABCG_transporters"/>
</dbReference>
<dbReference type="PROSITE" id="PS00211">
    <property type="entry name" value="ABC_TRANSPORTER_1"/>
    <property type="match status" value="1"/>
</dbReference>
<dbReference type="FunFam" id="3.40.50.300:FF:001473">
    <property type="entry name" value="ATP-binding cassette transporter"/>
    <property type="match status" value="1"/>
</dbReference>
<evidence type="ECO:0000259" key="9">
    <source>
        <dbReference type="PROSITE" id="PS50893"/>
    </source>
</evidence>
<keyword evidence="3 8" id="KW-0812">Transmembrane</keyword>